<proteinExistence type="predicted"/>
<dbReference type="SUPFAM" id="SSF48613">
    <property type="entry name" value="Heme oxygenase-like"/>
    <property type="match status" value="1"/>
</dbReference>
<dbReference type="InterPro" id="IPR039068">
    <property type="entry name" value="PqqC-like"/>
</dbReference>
<organism evidence="2">
    <name type="scientific">marine metagenome</name>
    <dbReference type="NCBI Taxonomy" id="408172"/>
    <lineage>
        <taxon>unclassified sequences</taxon>
        <taxon>metagenomes</taxon>
        <taxon>ecological metagenomes</taxon>
    </lineage>
</organism>
<sequence length="219" mass="25515">MDSYINKLKNETPIASQIYFSRLLDGSMSFELFKNSQINFYSAVCYFSRPMLLLCSRIENYADRLIILENIIDEHGNGDIKDSHGETYKNYLLNLGAKEKDINKTFNHSAVSNFYSIIDKTVESDNIETAIAMFGIIEDRYTEISSSISTSLINNNWLKKNQLSHYIIHKELDIYHAEQFYKLVRHKWTEEICRDNIIKGLKLGNTIIFDIFNNLLKVD</sequence>
<accession>A0A381TF10</accession>
<dbReference type="EMBL" id="UINC01004487">
    <property type="protein sequence ID" value="SVA14670.1"/>
    <property type="molecule type" value="Genomic_DNA"/>
</dbReference>
<reference evidence="2" key="1">
    <citation type="submission" date="2018-05" db="EMBL/GenBank/DDBJ databases">
        <authorList>
            <person name="Lanie J.A."/>
            <person name="Ng W.-L."/>
            <person name="Kazmierczak K.M."/>
            <person name="Andrzejewski T.M."/>
            <person name="Davidsen T.M."/>
            <person name="Wayne K.J."/>
            <person name="Tettelin H."/>
            <person name="Glass J.I."/>
            <person name="Rusch D."/>
            <person name="Podicherti R."/>
            <person name="Tsui H.-C.T."/>
            <person name="Winkler M.E."/>
        </authorList>
    </citation>
    <scope>NUCLEOTIDE SEQUENCE</scope>
</reference>
<dbReference type="AlphaFoldDB" id="A0A381TF10"/>
<keyword evidence="1" id="KW-0560">Oxidoreductase</keyword>
<dbReference type="PANTHER" id="PTHR40279">
    <property type="entry name" value="PQQC-LIKE PROTEIN"/>
    <property type="match status" value="1"/>
</dbReference>
<dbReference type="Pfam" id="PF14518">
    <property type="entry name" value="Haem_oxygenas_2"/>
    <property type="match status" value="1"/>
</dbReference>
<dbReference type="GO" id="GO:0016491">
    <property type="term" value="F:oxidoreductase activity"/>
    <property type="evidence" value="ECO:0007669"/>
    <property type="project" value="UniProtKB-KW"/>
</dbReference>
<gene>
    <name evidence="2" type="ORF">METZ01_LOCUS67524</name>
</gene>
<evidence type="ECO:0000313" key="2">
    <source>
        <dbReference type="EMBL" id="SVA14670.1"/>
    </source>
</evidence>
<evidence type="ECO:0000256" key="1">
    <source>
        <dbReference type="ARBA" id="ARBA00023002"/>
    </source>
</evidence>
<name>A0A381TF10_9ZZZZ</name>
<dbReference type="InterPro" id="IPR016084">
    <property type="entry name" value="Haem_Oase-like_multi-hlx"/>
</dbReference>
<protein>
    <recommendedName>
        <fullName evidence="3">Thiaminase-2/PQQC domain-containing protein</fullName>
    </recommendedName>
</protein>
<evidence type="ECO:0008006" key="3">
    <source>
        <dbReference type="Google" id="ProtNLM"/>
    </source>
</evidence>
<dbReference type="PANTHER" id="PTHR40279:SF3">
    <property type="entry name" value="4-AMINOBENZOATE SYNTHASE"/>
    <property type="match status" value="1"/>
</dbReference>
<dbReference type="Gene3D" id="1.20.910.10">
    <property type="entry name" value="Heme oxygenase-like"/>
    <property type="match status" value="1"/>
</dbReference>